<accession>A0A2R5GR06</accession>
<name>A0A2R5GR06_9STRA</name>
<gene>
    <name evidence="3" type="ORF">FCC1311_084132</name>
</gene>
<feature type="compositionally biased region" description="Basic and acidic residues" evidence="1">
    <location>
        <begin position="24"/>
        <end position="46"/>
    </location>
</feature>
<organism evidence="3 4">
    <name type="scientific">Hondaea fermentalgiana</name>
    <dbReference type="NCBI Taxonomy" id="2315210"/>
    <lineage>
        <taxon>Eukaryota</taxon>
        <taxon>Sar</taxon>
        <taxon>Stramenopiles</taxon>
        <taxon>Bigyra</taxon>
        <taxon>Labyrinthulomycetes</taxon>
        <taxon>Thraustochytrida</taxon>
        <taxon>Thraustochytriidae</taxon>
        <taxon>Hondaea</taxon>
    </lineage>
</organism>
<keyword evidence="2" id="KW-1133">Transmembrane helix</keyword>
<evidence type="ECO:0000256" key="2">
    <source>
        <dbReference type="SAM" id="Phobius"/>
    </source>
</evidence>
<dbReference type="AlphaFoldDB" id="A0A2R5GR06"/>
<protein>
    <submittedName>
        <fullName evidence="3">Uncharacterized protein</fullName>
    </submittedName>
</protein>
<feature type="region of interest" description="Disordered" evidence="1">
    <location>
        <begin position="136"/>
        <end position="172"/>
    </location>
</feature>
<proteinExistence type="predicted"/>
<keyword evidence="2" id="KW-0472">Membrane</keyword>
<dbReference type="InParanoid" id="A0A2R5GR06"/>
<keyword evidence="2" id="KW-0812">Transmembrane</keyword>
<sequence length="172" mass="18475">MEKMTAPDVNNNFSFDDGLDDGFDDKSQTRTDQDGQERVSADDESRRHHSADAGCDYKAVRSGRLVQELRELGVQVTFDSQLDCIYGGENGEALIAPIVIGCLLIVGIVAYVIHLIRAYAPPKLSREDAEGIPVADPRVRVDSGSPDHSAATGPVPIAKTVLPEQSPADSLA</sequence>
<dbReference type="Proteomes" id="UP000241890">
    <property type="component" value="Unassembled WGS sequence"/>
</dbReference>
<dbReference type="EMBL" id="BEYU01000116">
    <property type="protein sequence ID" value="GBG32188.1"/>
    <property type="molecule type" value="Genomic_DNA"/>
</dbReference>
<evidence type="ECO:0000256" key="1">
    <source>
        <dbReference type="SAM" id="MobiDB-lite"/>
    </source>
</evidence>
<comment type="caution">
    <text evidence="3">The sequence shown here is derived from an EMBL/GenBank/DDBJ whole genome shotgun (WGS) entry which is preliminary data.</text>
</comment>
<feature type="region of interest" description="Disordered" evidence="1">
    <location>
        <begin position="1"/>
        <end position="53"/>
    </location>
</feature>
<feature type="transmembrane region" description="Helical" evidence="2">
    <location>
        <begin position="94"/>
        <end position="116"/>
    </location>
</feature>
<keyword evidence="4" id="KW-1185">Reference proteome</keyword>
<evidence type="ECO:0000313" key="4">
    <source>
        <dbReference type="Proteomes" id="UP000241890"/>
    </source>
</evidence>
<evidence type="ECO:0000313" key="3">
    <source>
        <dbReference type="EMBL" id="GBG32188.1"/>
    </source>
</evidence>
<reference evidence="3 4" key="1">
    <citation type="submission" date="2017-12" db="EMBL/GenBank/DDBJ databases">
        <title>Sequencing, de novo assembly and annotation of complete genome of a new Thraustochytrid species, strain FCC1311.</title>
        <authorList>
            <person name="Sedici K."/>
            <person name="Godart F."/>
            <person name="Aiese Cigliano R."/>
            <person name="Sanseverino W."/>
            <person name="Barakat M."/>
            <person name="Ortet P."/>
            <person name="Marechal E."/>
            <person name="Cagnac O."/>
            <person name="Amato A."/>
        </authorList>
    </citation>
    <scope>NUCLEOTIDE SEQUENCE [LARGE SCALE GENOMIC DNA]</scope>
</reference>